<evidence type="ECO:0000313" key="4">
    <source>
        <dbReference type="Proteomes" id="UP000185999"/>
    </source>
</evidence>
<keyword evidence="4" id="KW-1185">Reference proteome</keyword>
<evidence type="ECO:0000313" key="3">
    <source>
        <dbReference type="EMBL" id="SIS91305.1"/>
    </source>
</evidence>
<dbReference type="STRING" id="619304.SAMN05421760_107133"/>
<dbReference type="RefSeq" id="WP_054340809.1">
    <property type="nucleotide sequence ID" value="NZ_FTOE01000007.1"/>
</dbReference>
<dbReference type="Proteomes" id="UP000185999">
    <property type="component" value="Unassembled WGS sequence"/>
</dbReference>
<evidence type="ECO:0000259" key="2">
    <source>
        <dbReference type="Pfam" id="PF24125"/>
    </source>
</evidence>
<dbReference type="Gene3D" id="3.10.450.50">
    <property type="match status" value="1"/>
</dbReference>
<name>A0A1N7MYY6_9GAMM</name>
<accession>A0A1N7MYY6</accession>
<dbReference type="InterPro" id="IPR056203">
    <property type="entry name" value="Cds6_C"/>
</dbReference>
<gene>
    <name evidence="3" type="ORF">SAMN05421760_107133</name>
</gene>
<reference evidence="4" key="1">
    <citation type="submission" date="2017-01" db="EMBL/GenBank/DDBJ databases">
        <authorList>
            <person name="Varghese N."/>
            <person name="Submissions S."/>
        </authorList>
    </citation>
    <scope>NUCLEOTIDE SEQUENCE [LARGE SCALE GENOMIC DNA]</scope>
    <source>
        <strain evidence="4">DSM 22306</strain>
    </source>
</reference>
<proteinExistence type="predicted"/>
<sequence length="376" mass="42487">MTSGLVFKQRSRLLAAAATREEIAARWLIQALPCFGIAQLEGNRTAAIQKQFETEVNGCLVYWGSAETFSSYAELLADALLLPATEQAFLQHRLRRWAESDGVLWIVVDGNSLSNELLVDLVRYRPVSKDGQYAIRILLKISDNKLKDKSLKPLSDAIHERVGGADQVTKPFDLRRFCFYSVLILPTVFAGTAGYMSATSEPIFTPTVDLTSKENGSAMVSQNEVWPQSDLADIQSGLQQKSTGLQDGVKVGSDISEKTLIMALIKQWSEARQAQDVDVYLSFYDRNYSAYKHMSPDEWRLWRRARLPVPEWIRIEIGPVSVQSDKNGYWHAKFWQLYRSPGYQDDTLKELILSNVGGVWKIMDEINETVRPLSVQ</sequence>
<dbReference type="Pfam" id="PF24125">
    <property type="entry name" value="Cds6_C"/>
    <property type="match status" value="1"/>
</dbReference>
<keyword evidence="1" id="KW-0812">Transmembrane</keyword>
<dbReference type="InterPro" id="IPR032710">
    <property type="entry name" value="NTF2-like_dom_sf"/>
</dbReference>
<dbReference type="AlphaFoldDB" id="A0A1N7MYY6"/>
<evidence type="ECO:0000256" key="1">
    <source>
        <dbReference type="SAM" id="Phobius"/>
    </source>
</evidence>
<organism evidence="3 4">
    <name type="scientific">Neptunomonas antarctica</name>
    <dbReference type="NCBI Taxonomy" id="619304"/>
    <lineage>
        <taxon>Bacteria</taxon>
        <taxon>Pseudomonadati</taxon>
        <taxon>Pseudomonadota</taxon>
        <taxon>Gammaproteobacteria</taxon>
        <taxon>Oceanospirillales</taxon>
        <taxon>Oceanospirillaceae</taxon>
        <taxon>Neptunomonas</taxon>
    </lineage>
</organism>
<keyword evidence="1" id="KW-0472">Membrane</keyword>
<keyword evidence="1" id="KW-1133">Transmembrane helix</keyword>
<dbReference type="OrthoDB" id="6117552at2"/>
<feature type="transmembrane region" description="Helical" evidence="1">
    <location>
        <begin position="177"/>
        <end position="196"/>
    </location>
</feature>
<protein>
    <recommendedName>
        <fullName evidence="2">Cds6 C-terminal domain-containing protein</fullName>
    </recommendedName>
</protein>
<feature type="domain" description="Cds6 C-terminal" evidence="2">
    <location>
        <begin position="261"/>
        <end position="365"/>
    </location>
</feature>
<dbReference type="EMBL" id="FTOE01000007">
    <property type="protein sequence ID" value="SIS91305.1"/>
    <property type="molecule type" value="Genomic_DNA"/>
</dbReference>
<dbReference type="SUPFAM" id="SSF54427">
    <property type="entry name" value="NTF2-like"/>
    <property type="match status" value="1"/>
</dbReference>